<keyword evidence="5" id="KW-0029">Amino-acid transport</keyword>
<dbReference type="CDD" id="cd06582">
    <property type="entry name" value="TM_PBP1_LivH_like"/>
    <property type="match status" value="1"/>
</dbReference>
<dbReference type="Proteomes" id="UP001208690">
    <property type="component" value="Unassembled WGS sequence"/>
</dbReference>
<feature type="transmembrane region" description="Helical" evidence="9">
    <location>
        <begin position="52"/>
        <end position="71"/>
    </location>
</feature>
<organism evidence="10 11">
    <name type="scientific">Roseobacter sinensis</name>
    <dbReference type="NCBI Taxonomy" id="2931391"/>
    <lineage>
        <taxon>Bacteria</taxon>
        <taxon>Pseudomonadati</taxon>
        <taxon>Pseudomonadota</taxon>
        <taxon>Alphaproteobacteria</taxon>
        <taxon>Rhodobacterales</taxon>
        <taxon>Roseobacteraceae</taxon>
        <taxon>Roseobacter</taxon>
    </lineage>
</organism>
<evidence type="ECO:0000256" key="1">
    <source>
        <dbReference type="ARBA" id="ARBA00004651"/>
    </source>
</evidence>
<feature type="transmembrane region" description="Helical" evidence="9">
    <location>
        <begin position="12"/>
        <end position="40"/>
    </location>
</feature>
<evidence type="ECO:0000313" key="11">
    <source>
        <dbReference type="Proteomes" id="UP001208690"/>
    </source>
</evidence>
<keyword evidence="2" id="KW-0813">Transport</keyword>
<evidence type="ECO:0000313" key="10">
    <source>
        <dbReference type="EMBL" id="MCV3272794.1"/>
    </source>
</evidence>
<feature type="transmembrane region" description="Helical" evidence="9">
    <location>
        <begin position="241"/>
        <end position="263"/>
    </location>
</feature>
<dbReference type="RefSeq" id="WP_263845113.1">
    <property type="nucleotide sequence ID" value="NZ_JALIEB010000010.1"/>
</dbReference>
<dbReference type="NCBIfam" id="TIGR03409">
    <property type="entry name" value="urea_trans_UrtB"/>
    <property type="match status" value="1"/>
</dbReference>
<feature type="transmembrane region" description="Helical" evidence="9">
    <location>
        <begin position="158"/>
        <end position="178"/>
    </location>
</feature>
<name>A0ABT3BGT6_9RHOB</name>
<comment type="subcellular location">
    <subcellularLocation>
        <location evidence="1">Cell membrane</location>
        <topology evidence="1">Multi-pass membrane protein</topology>
    </subcellularLocation>
</comment>
<dbReference type="PANTHER" id="PTHR11795">
    <property type="entry name" value="BRANCHED-CHAIN AMINO ACID TRANSPORT SYSTEM PERMEASE PROTEIN LIVH"/>
    <property type="match status" value="1"/>
</dbReference>
<evidence type="ECO:0000256" key="7">
    <source>
        <dbReference type="ARBA" id="ARBA00023136"/>
    </source>
</evidence>
<evidence type="ECO:0000256" key="2">
    <source>
        <dbReference type="ARBA" id="ARBA00022448"/>
    </source>
</evidence>
<dbReference type="EMBL" id="JALIEB010000010">
    <property type="protein sequence ID" value="MCV3272794.1"/>
    <property type="molecule type" value="Genomic_DNA"/>
</dbReference>
<gene>
    <name evidence="10" type="primary">urtB</name>
    <name evidence="10" type="ORF">MUB52_15275</name>
</gene>
<feature type="transmembrane region" description="Helical" evidence="9">
    <location>
        <begin position="77"/>
        <end position="97"/>
    </location>
</feature>
<evidence type="ECO:0000256" key="4">
    <source>
        <dbReference type="ARBA" id="ARBA00022692"/>
    </source>
</evidence>
<comment type="similarity">
    <text evidence="8">Belongs to the binding-protein-dependent transport system permease family. LivHM subfamily.</text>
</comment>
<keyword evidence="11" id="KW-1185">Reference proteome</keyword>
<dbReference type="InterPro" id="IPR052157">
    <property type="entry name" value="BCAA_transport_permease"/>
</dbReference>
<sequence length="308" mass="33363">MFADYSMAELGAIFAMQGFAGLILFSVFVLMALGLAIIFGQMGVINMAHGEFMILGAYVTYLVSNLFAEYMPALFSMYFFVAMIFAFIASGLLGLFVEWAMIRHLYKRPLDTLLATWGLSLILQQTYRSVFGAREVGVSIPDWMMGSLPLTDLIEVPINGIFVMVLAVGISLAVYIMMFRSRWGKQVRAINQNRVMAGAVGINTEWTDRLTFGIGCGVAGVAGSAFTMIGSTGPTAGQLYIVDTFLVVVFGGAGSLLGTIASAFSISQAQSIMEFFLSGSMAKVLTLLVVVGILMIRPQGLFSLKLRK</sequence>
<reference evidence="10 11" key="1">
    <citation type="submission" date="2022-04" db="EMBL/GenBank/DDBJ databases">
        <title>Roseobacter sp. WL0113 is a bacterium isolated from neritic sediment.</title>
        <authorList>
            <person name="Wang L."/>
            <person name="He W."/>
            <person name="Zhang D.-F."/>
        </authorList>
    </citation>
    <scope>NUCLEOTIDE SEQUENCE [LARGE SCALE GENOMIC DNA]</scope>
    <source>
        <strain evidence="10 11">WL0113</strain>
    </source>
</reference>
<proteinExistence type="inferred from homology"/>
<keyword evidence="6 9" id="KW-1133">Transmembrane helix</keyword>
<keyword evidence="4 9" id="KW-0812">Transmembrane</keyword>
<dbReference type="InterPro" id="IPR017779">
    <property type="entry name" value="ABC_UrtB_bac"/>
</dbReference>
<dbReference type="Pfam" id="PF02653">
    <property type="entry name" value="BPD_transp_2"/>
    <property type="match status" value="1"/>
</dbReference>
<accession>A0ABT3BGT6</accession>
<evidence type="ECO:0000256" key="5">
    <source>
        <dbReference type="ARBA" id="ARBA00022970"/>
    </source>
</evidence>
<protein>
    <submittedName>
        <fullName evidence="10">Urea ABC transporter permease subunit UrtB</fullName>
    </submittedName>
</protein>
<feature type="transmembrane region" description="Helical" evidence="9">
    <location>
        <begin position="275"/>
        <end position="296"/>
    </location>
</feature>
<keyword evidence="3" id="KW-1003">Cell membrane</keyword>
<evidence type="ECO:0000256" key="8">
    <source>
        <dbReference type="ARBA" id="ARBA00037998"/>
    </source>
</evidence>
<dbReference type="InterPro" id="IPR001851">
    <property type="entry name" value="ABC_transp_permease"/>
</dbReference>
<evidence type="ECO:0000256" key="9">
    <source>
        <dbReference type="SAM" id="Phobius"/>
    </source>
</evidence>
<dbReference type="PANTHER" id="PTHR11795:SF447">
    <property type="entry name" value="ABC TRANSPORTER PERMEASE PROTEIN"/>
    <property type="match status" value="1"/>
</dbReference>
<comment type="caution">
    <text evidence="10">The sequence shown here is derived from an EMBL/GenBank/DDBJ whole genome shotgun (WGS) entry which is preliminary data.</text>
</comment>
<evidence type="ECO:0000256" key="3">
    <source>
        <dbReference type="ARBA" id="ARBA00022475"/>
    </source>
</evidence>
<evidence type="ECO:0000256" key="6">
    <source>
        <dbReference type="ARBA" id="ARBA00022989"/>
    </source>
</evidence>
<feature type="transmembrane region" description="Helical" evidence="9">
    <location>
        <begin position="210"/>
        <end position="229"/>
    </location>
</feature>
<keyword evidence="7 9" id="KW-0472">Membrane</keyword>